<keyword evidence="2" id="KW-1185">Reference proteome</keyword>
<accession>A0A7J7JLW4</accession>
<reference evidence="1" key="1">
    <citation type="submission" date="2020-06" db="EMBL/GenBank/DDBJ databases">
        <title>Draft genome of Bugula neritina, a colonial animal packing powerful symbionts and potential medicines.</title>
        <authorList>
            <person name="Rayko M."/>
        </authorList>
    </citation>
    <scope>NUCLEOTIDE SEQUENCE [LARGE SCALE GENOMIC DNA]</scope>
    <source>
        <strain evidence="1">Kwan_BN1</strain>
    </source>
</reference>
<sequence length="245" mass="27133">MLVSWIHQFLDDITPVMSEDFWDELLAYNYDKERTTSVIFKGNKNSPDEPLPLVGCSCGAANTLIRNTPKCSTCTSCNRHQCLVCGDEFVSRRAASTHLSKSSNHETANRAVTSQFTNYPADVPRGAPELDDNIQILNCPNPCPGTSADAFKVNQYVSKCKICNLYNCLVCGFIEGRKGSMQTHLKSRMKHGTGPLDIMAPVDPAAVALNKRIVDKRCEKCNKSGVAVVDAKFNNHYCKYCKARI</sequence>
<dbReference type="Proteomes" id="UP000593567">
    <property type="component" value="Unassembled WGS sequence"/>
</dbReference>
<name>A0A7J7JLW4_BUGNE</name>
<dbReference type="AlphaFoldDB" id="A0A7J7JLW4"/>
<protein>
    <submittedName>
        <fullName evidence="1">Uncharacterized protein</fullName>
    </submittedName>
</protein>
<dbReference type="EMBL" id="VXIV02002152">
    <property type="protein sequence ID" value="KAF6027065.1"/>
    <property type="molecule type" value="Genomic_DNA"/>
</dbReference>
<organism evidence="1 2">
    <name type="scientific">Bugula neritina</name>
    <name type="common">Brown bryozoan</name>
    <name type="synonym">Sertularia neritina</name>
    <dbReference type="NCBI Taxonomy" id="10212"/>
    <lineage>
        <taxon>Eukaryota</taxon>
        <taxon>Metazoa</taxon>
        <taxon>Spiralia</taxon>
        <taxon>Lophotrochozoa</taxon>
        <taxon>Bryozoa</taxon>
        <taxon>Gymnolaemata</taxon>
        <taxon>Cheilostomatida</taxon>
        <taxon>Flustrina</taxon>
        <taxon>Buguloidea</taxon>
        <taxon>Bugulidae</taxon>
        <taxon>Bugula</taxon>
    </lineage>
</organism>
<comment type="caution">
    <text evidence="1">The sequence shown here is derived from an EMBL/GenBank/DDBJ whole genome shotgun (WGS) entry which is preliminary data.</text>
</comment>
<proteinExistence type="predicted"/>
<gene>
    <name evidence="1" type="ORF">EB796_014626</name>
</gene>
<evidence type="ECO:0000313" key="2">
    <source>
        <dbReference type="Proteomes" id="UP000593567"/>
    </source>
</evidence>
<evidence type="ECO:0000313" key="1">
    <source>
        <dbReference type="EMBL" id="KAF6027065.1"/>
    </source>
</evidence>